<sequence>MVKLLMAALKSSGCPIEINRHISCEDCRSRVNGGFDPTTNQIVVCQNNSSSRRLCCNVMAHELIHMFDFCRAKVDFTNLEHLACTEIRAANFMHCSYMSSMSDKGASLFHVKQRQQECVKKKAVMSIVMVRNVSEEEARKVVDKVFAKCHNDLEPFGRIPRRKSRDPERMLAEGYYYGYCN</sequence>
<dbReference type="EMBL" id="JAODUO010000304">
    <property type="protein sequence ID" value="KAK2183601.1"/>
    <property type="molecule type" value="Genomic_DNA"/>
</dbReference>
<dbReference type="Pfam" id="PF09768">
    <property type="entry name" value="Peptidase_M76"/>
    <property type="match status" value="1"/>
</dbReference>
<dbReference type="Proteomes" id="UP001209878">
    <property type="component" value="Unassembled WGS sequence"/>
</dbReference>
<evidence type="ECO:0000313" key="7">
    <source>
        <dbReference type="EMBL" id="KAK2183601.1"/>
    </source>
</evidence>
<comment type="caution">
    <text evidence="7">The sequence shown here is derived from an EMBL/GenBank/DDBJ whole genome shotgun (WGS) entry which is preliminary data.</text>
</comment>
<name>A0AAD9L5R0_RIDPI</name>
<dbReference type="AlphaFoldDB" id="A0AAD9L5R0"/>
<evidence type="ECO:0000256" key="3">
    <source>
        <dbReference type="ARBA" id="ARBA00022723"/>
    </source>
</evidence>
<organism evidence="7 8">
    <name type="scientific">Ridgeia piscesae</name>
    <name type="common">Tubeworm</name>
    <dbReference type="NCBI Taxonomy" id="27915"/>
    <lineage>
        <taxon>Eukaryota</taxon>
        <taxon>Metazoa</taxon>
        <taxon>Spiralia</taxon>
        <taxon>Lophotrochozoa</taxon>
        <taxon>Annelida</taxon>
        <taxon>Polychaeta</taxon>
        <taxon>Sedentaria</taxon>
        <taxon>Canalipalpata</taxon>
        <taxon>Sabellida</taxon>
        <taxon>Siboglinidae</taxon>
        <taxon>Ridgeia</taxon>
    </lineage>
</organism>
<keyword evidence="4 6" id="KW-0378">Hydrolase</keyword>
<keyword evidence="3 6" id="KW-0479">Metal-binding</keyword>
<keyword evidence="2 6" id="KW-0645">Protease</keyword>
<evidence type="ECO:0000256" key="1">
    <source>
        <dbReference type="ARBA" id="ARBA00009915"/>
    </source>
</evidence>
<comment type="similarity">
    <text evidence="1 6">Belongs to the peptidase M76 family.</text>
</comment>
<dbReference type="PANTHER" id="PTHR21711:SF0">
    <property type="entry name" value="MITOCHONDRIAL INNER MEMBRANE PROTEASE ATP23 HOMOLOG"/>
    <property type="match status" value="1"/>
</dbReference>
<evidence type="ECO:0000256" key="6">
    <source>
        <dbReference type="RuleBase" id="RU364057"/>
    </source>
</evidence>
<proteinExistence type="inferred from homology"/>
<gene>
    <name evidence="7" type="ORF">NP493_305g01050</name>
</gene>
<dbReference type="GO" id="GO:0004222">
    <property type="term" value="F:metalloendopeptidase activity"/>
    <property type="evidence" value="ECO:0007669"/>
    <property type="project" value="InterPro"/>
</dbReference>
<keyword evidence="8" id="KW-1185">Reference proteome</keyword>
<evidence type="ECO:0000256" key="4">
    <source>
        <dbReference type="ARBA" id="ARBA00022801"/>
    </source>
</evidence>
<evidence type="ECO:0000256" key="5">
    <source>
        <dbReference type="ARBA" id="ARBA00023049"/>
    </source>
</evidence>
<dbReference type="GO" id="GO:0033615">
    <property type="term" value="P:mitochondrial proton-transporting ATP synthase complex assembly"/>
    <property type="evidence" value="ECO:0007669"/>
    <property type="project" value="TreeGrafter"/>
</dbReference>
<dbReference type="GO" id="GO:0005739">
    <property type="term" value="C:mitochondrion"/>
    <property type="evidence" value="ECO:0007669"/>
    <property type="project" value="GOC"/>
</dbReference>
<accession>A0AAD9L5R0</accession>
<dbReference type="GO" id="GO:0034982">
    <property type="term" value="P:mitochondrial protein processing"/>
    <property type="evidence" value="ECO:0007669"/>
    <property type="project" value="TreeGrafter"/>
</dbReference>
<dbReference type="GO" id="GO:0046872">
    <property type="term" value="F:metal ion binding"/>
    <property type="evidence" value="ECO:0007669"/>
    <property type="project" value="UniProtKB-KW"/>
</dbReference>
<dbReference type="EC" id="3.4.24.-" evidence="6"/>
<reference evidence="7" key="1">
    <citation type="journal article" date="2023" name="Mol. Biol. Evol.">
        <title>Third-Generation Sequencing Reveals the Adaptive Role of the Epigenome in Three Deep-Sea Polychaetes.</title>
        <authorList>
            <person name="Perez M."/>
            <person name="Aroh O."/>
            <person name="Sun Y."/>
            <person name="Lan Y."/>
            <person name="Juniper S.K."/>
            <person name="Young C.R."/>
            <person name="Angers B."/>
            <person name="Qian P.Y."/>
        </authorList>
    </citation>
    <scope>NUCLEOTIDE SEQUENCE</scope>
    <source>
        <strain evidence="7">R07B-5</strain>
    </source>
</reference>
<evidence type="ECO:0000256" key="2">
    <source>
        <dbReference type="ARBA" id="ARBA00022670"/>
    </source>
</evidence>
<dbReference type="InterPro" id="IPR019165">
    <property type="entry name" value="Peptidase_M76_ATP23"/>
</dbReference>
<keyword evidence="5 6" id="KW-0482">Metalloprotease</keyword>
<dbReference type="PANTHER" id="PTHR21711">
    <property type="entry name" value="MITOCHONDRIAL INNER MEMBRANE PROTEASE"/>
    <property type="match status" value="1"/>
</dbReference>
<protein>
    <recommendedName>
        <fullName evidence="6">Mitochondrial inner membrane protease ATP23</fullName>
        <ecNumber evidence="6">3.4.24.-</ecNumber>
    </recommendedName>
</protein>
<evidence type="ECO:0000313" key="8">
    <source>
        <dbReference type="Proteomes" id="UP001209878"/>
    </source>
</evidence>